<keyword evidence="2" id="KW-1185">Reference proteome</keyword>
<dbReference type="PANTHER" id="PTHR35368">
    <property type="entry name" value="HYDROPEROXIDE REDUCTASE"/>
    <property type="match status" value="1"/>
</dbReference>
<dbReference type="PANTHER" id="PTHR35368:SF1">
    <property type="entry name" value="HYDROPEROXIDE REDUCTASE"/>
    <property type="match status" value="1"/>
</dbReference>
<evidence type="ECO:0000313" key="1">
    <source>
        <dbReference type="EMBL" id="ACY17732.1"/>
    </source>
</evidence>
<dbReference type="SUPFAM" id="SSF82784">
    <property type="entry name" value="OsmC-like"/>
    <property type="match status" value="1"/>
</dbReference>
<evidence type="ECO:0000313" key="2">
    <source>
        <dbReference type="Proteomes" id="UP000001880"/>
    </source>
</evidence>
<name>D0LXH7_HALO1</name>
<dbReference type="InterPro" id="IPR036102">
    <property type="entry name" value="OsmC/Ohrsf"/>
</dbReference>
<proteinExistence type="predicted"/>
<organism evidence="1 2">
    <name type="scientific">Haliangium ochraceum (strain DSM 14365 / JCM 11303 / SMP-2)</name>
    <dbReference type="NCBI Taxonomy" id="502025"/>
    <lineage>
        <taxon>Bacteria</taxon>
        <taxon>Pseudomonadati</taxon>
        <taxon>Myxococcota</taxon>
        <taxon>Polyangia</taxon>
        <taxon>Haliangiales</taxon>
        <taxon>Kofleriaceae</taxon>
        <taxon>Haliangium</taxon>
    </lineage>
</organism>
<dbReference type="HOGENOM" id="CLU_100275_2_0_7"/>
<accession>D0LXH7</accession>
<dbReference type="AlphaFoldDB" id="D0LXH7"/>
<gene>
    <name evidence="1" type="ordered locus">Hoch_5247</name>
</gene>
<dbReference type="InterPro" id="IPR015946">
    <property type="entry name" value="KH_dom-like_a/b"/>
</dbReference>
<dbReference type="KEGG" id="hoh:Hoch_5247"/>
<dbReference type="Proteomes" id="UP000001880">
    <property type="component" value="Chromosome"/>
</dbReference>
<dbReference type="Gene3D" id="3.30.300.20">
    <property type="match status" value="1"/>
</dbReference>
<dbReference type="InterPro" id="IPR052924">
    <property type="entry name" value="OsmC/Ohr_hydroprdx_reductase"/>
</dbReference>
<sequence length="187" mass="20721">MADTDNDKLNGIDTATLREVMKAVSAEPSKGMVKFEVKSSWTGQCKMETEVASYTLGGQEIKRPHKIVIDEPHELLGTNQAPNPQEVLMAAFNSCIMVGYTMGAAMKGIKLEKLEVETEGELDLRGFLGLDASIKPGYETIRYKVHIKGDGSKEQFEEIHDTVCRTSPNRFNVAEQINLDAELIVEE</sequence>
<dbReference type="EMBL" id="CP001804">
    <property type="protein sequence ID" value="ACY17732.1"/>
    <property type="molecule type" value="Genomic_DNA"/>
</dbReference>
<dbReference type="eggNOG" id="COG1765">
    <property type="taxonomic scope" value="Bacteria"/>
</dbReference>
<dbReference type="InterPro" id="IPR003718">
    <property type="entry name" value="OsmC/Ohr_fam"/>
</dbReference>
<reference evidence="1 2" key="1">
    <citation type="journal article" date="2010" name="Stand. Genomic Sci.">
        <title>Complete genome sequence of Haliangium ochraceum type strain (SMP-2).</title>
        <authorList>
            <consortium name="US DOE Joint Genome Institute (JGI-PGF)"/>
            <person name="Ivanova N."/>
            <person name="Daum C."/>
            <person name="Lang E."/>
            <person name="Abt B."/>
            <person name="Kopitz M."/>
            <person name="Saunders E."/>
            <person name="Lapidus A."/>
            <person name="Lucas S."/>
            <person name="Glavina Del Rio T."/>
            <person name="Nolan M."/>
            <person name="Tice H."/>
            <person name="Copeland A."/>
            <person name="Cheng J.F."/>
            <person name="Chen F."/>
            <person name="Bruce D."/>
            <person name="Goodwin L."/>
            <person name="Pitluck S."/>
            <person name="Mavromatis K."/>
            <person name="Pati A."/>
            <person name="Mikhailova N."/>
            <person name="Chen A."/>
            <person name="Palaniappan K."/>
            <person name="Land M."/>
            <person name="Hauser L."/>
            <person name="Chang Y.J."/>
            <person name="Jeffries C.D."/>
            <person name="Detter J.C."/>
            <person name="Brettin T."/>
            <person name="Rohde M."/>
            <person name="Goker M."/>
            <person name="Bristow J."/>
            <person name="Markowitz V."/>
            <person name="Eisen J.A."/>
            <person name="Hugenholtz P."/>
            <person name="Kyrpides N.C."/>
            <person name="Klenk H.P."/>
        </authorList>
    </citation>
    <scope>NUCLEOTIDE SEQUENCE [LARGE SCALE GENOMIC DNA]</scope>
    <source>
        <strain evidence="2">DSM 14365 / CIP 107738 / JCM 11303 / AJ 13395 / SMP-2</strain>
    </source>
</reference>
<protein>
    <submittedName>
        <fullName evidence="1">OsmC family protein</fullName>
    </submittedName>
</protein>
<dbReference type="Pfam" id="PF02566">
    <property type="entry name" value="OsmC"/>
    <property type="match status" value="1"/>
</dbReference>